<sequence>MKYYLEWIIIILFSWSAISASAASTPAPPSKSESPAEANILKTIQELRQQGKLDEAKQAGELYLRKYPKDGDVQLLLGLIHMQQNNLSAAEFYFQQVLSNTPAYTDARAALIRLKMRQGLFNQANTLLTQGLKLQPAQPELLQLQNQLVQLETSVPPLNKVATLPVPSSASQIAVSKAIPAAVKPVSKNLLAELQRLRQEGKLELAKAKAISYLSKQPDDSDIILMLGLIYYQQQQFAKASEYFNTVLKKTPAYVDARAALIRIQLSEKKYENARNLLEAGLKLTPGNKSLEELARNLAYLTANQNKTQAKPAKTKLPSIQSLDPELVKANQLISQKKYEKAINYLSQLLEIHPENVKYRIALANLYLQRNNDIQALLLINSGLRTQPENIDLLLKKGEINIILREYAVAARAYQAVLKLSPDNRNAQGMLREIESISPRYAYGVNEIGLASDNAYVDDLHSIWDWSTLYYSRDTDWGRIGGRINYASRQHLNANQYEIDISPRFNRNMYADLTAAWSDQPALFPDFIGSAEGYMNIPKFFELSAGAKYAQIANTYLSTYTGSFNLYPGSLWLSFRPYYFVPRDSSSKSYLYTGRARKYFSTDDHYISVGAGTGNSPDLADLLTVNFLVIKNTFVNVGYTFPILDHHLVVDLNAGYQRWQYPSDLVRRLYDGSLGLRYRF</sequence>
<dbReference type="InterPro" id="IPR011990">
    <property type="entry name" value="TPR-like_helical_dom_sf"/>
</dbReference>
<reference evidence="7 9" key="2">
    <citation type="submission" date="2018-06" db="EMBL/GenBank/DDBJ databases">
        <authorList>
            <consortium name="Pathogen Informatics"/>
            <person name="Doyle S."/>
        </authorList>
    </citation>
    <scope>NUCLEOTIDE SEQUENCE [LARGE SCALE GENOMIC DNA]</scope>
    <source>
        <strain evidence="7 9">NCTC12437</strain>
    </source>
</reference>
<evidence type="ECO:0000313" key="7">
    <source>
        <dbReference type="EMBL" id="STX30387.1"/>
    </source>
</evidence>
<name>A0A378I5B1_9GAMM</name>
<dbReference type="SMART" id="SM00028">
    <property type="entry name" value="TPR"/>
    <property type="match status" value="7"/>
</dbReference>
<keyword evidence="2 3" id="KW-0802">TPR repeat</keyword>
<reference evidence="6 8" key="1">
    <citation type="submission" date="2015-11" db="EMBL/GenBank/DDBJ databases">
        <title>Genomic analysis of 38 Legionella species identifies large and diverse effector repertoires.</title>
        <authorList>
            <person name="Burstein D."/>
            <person name="Amaro F."/>
            <person name="Zusman T."/>
            <person name="Lifshitz Z."/>
            <person name="Cohen O."/>
            <person name="Gilbert J.A."/>
            <person name="Pupko T."/>
            <person name="Shuman H.A."/>
            <person name="Segal G."/>
        </authorList>
    </citation>
    <scope>NUCLEOTIDE SEQUENCE [LARGE SCALE GENOMIC DNA]</scope>
    <source>
        <strain evidence="6 8">CDC#1407-AL-14</strain>
    </source>
</reference>
<dbReference type="EMBL" id="LNXT01000025">
    <property type="protein sequence ID" value="KTC70205.1"/>
    <property type="molecule type" value="Genomic_DNA"/>
</dbReference>
<dbReference type="RefSeq" id="WP_058523826.1">
    <property type="nucleotide sequence ID" value="NZ_CAAAHV010000009.1"/>
</dbReference>
<dbReference type="NCBIfam" id="TIGR04390">
    <property type="entry name" value="OMP_YaiO_dom"/>
    <property type="match status" value="1"/>
</dbReference>
<dbReference type="Proteomes" id="UP000054735">
    <property type="component" value="Unassembled WGS sequence"/>
</dbReference>
<evidence type="ECO:0000313" key="8">
    <source>
        <dbReference type="Proteomes" id="UP000054735"/>
    </source>
</evidence>
<dbReference type="InterPro" id="IPR019734">
    <property type="entry name" value="TPR_rpt"/>
</dbReference>
<feature type="signal peptide" evidence="4">
    <location>
        <begin position="1"/>
        <end position="22"/>
    </location>
</feature>
<dbReference type="SUPFAM" id="SSF48452">
    <property type="entry name" value="TPR-like"/>
    <property type="match status" value="1"/>
</dbReference>
<dbReference type="PANTHER" id="PTHR44943:SF8">
    <property type="entry name" value="TPR REPEAT-CONTAINING PROTEIN MJ0263"/>
    <property type="match status" value="1"/>
</dbReference>
<evidence type="ECO:0000256" key="4">
    <source>
        <dbReference type="SAM" id="SignalP"/>
    </source>
</evidence>
<organism evidence="7 9">
    <name type="scientific">Legionella birminghamensis</name>
    <dbReference type="NCBI Taxonomy" id="28083"/>
    <lineage>
        <taxon>Bacteria</taxon>
        <taxon>Pseudomonadati</taxon>
        <taxon>Pseudomonadota</taxon>
        <taxon>Gammaproteobacteria</taxon>
        <taxon>Legionellales</taxon>
        <taxon>Legionellaceae</taxon>
        <taxon>Legionella</taxon>
    </lineage>
</organism>
<feature type="repeat" description="TPR" evidence="3">
    <location>
        <begin position="391"/>
        <end position="424"/>
    </location>
</feature>
<feature type="chain" id="PRO_5016731542" evidence="4">
    <location>
        <begin position="23"/>
        <end position="680"/>
    </location>
</feature>
<evidence type="ECO:0000256" key="3">
    <source>
        <dbReference type="PROSITE-ProRule" id="PRU00339"/>
    </source>
</evidence>
<dbReference type="EMBL" id="UGNW01000001">
    <property type="protein sequence ID" value="STX30387.1"/>
    <property type="molecule type" value="Genomic_DNA"/>
</dbReference>
<keyword evidence="4" id="KW-0732">Signal</keyword>
<dbReference type="InterPro" id="IPR051685">
    <property type="entry name" value="Ycf3/AcsC/BcsC/TPR_MFPF"/>
</dbReference>
<keyword evidence="8" id="KW-1185">Reference proteome</keyword>
<dbReference type="Gene3D" id="1.25.40.10">
    <property type="entry name" value="Tetratricopeptide repeat domain"/>
    <property type="match status" value="2"/>
</dbReference>
<dbReference type="Proteomes" id="UP000255066">
    <property type="component" value="Unassembled WGS sequence"/>
</dbReference>
<evidence type="ECO:0000256" key="2">
    <source>
        <dbReference type="ARBA" id="ARBA00022803"/>
    </source>
</evidence>
<dbReference type="Pfam" id="PF19413">
    <property type="entry name" value="YaiO"/>
    <property type="match status" value="1"/>
</dbReference>
<evidence type="ECO:0000313" key="9">
    <source>
        <dbReference type="Proteomes" id="UP000255066"/>
    </source>
</evidence>
<proteinExistence type="predicted"/>
<gene>
    <name evidence="6" type="ORF">Lbir_1788</name>
    <name evidence="7" type="ORF">NCTC12437_00141</name>
</gene>
<keyword evidence="1" id="KW-0677">Repeat</keyword>
<dbReference type="InterPro" id="IPR030887">
    <property type="entry name" value="Beta-barrel_YaiO"/>
</dbReference>
<dbReference type="PROSITE" id="PS50005">
    <property type="entry name" value="TPR"/>
    <property type="match status" value="2"/>
</dbReference>
<protein>
    <submittedName>
        <fullName evidence="7">TRP containing protein</fullName>
    </submittedName>
</protein>
<dbReference type="AlphaFoldDB" id="A0A378I5B1"/>
<dbReference type="STRING" id="28083.Lbir_1788"/>
<dbReference type="PANTHER" id="PTHR44943">
    <property type="entry name" value="CELLULOSE SYNTHASE OPERON PROTEIN C"/>
    <property type="match status" value="1"/>
</dbReference>
<evidence type="ECO:0000259" key="5">
    <source>
        <dbReference type="Pfam" id="PF19413"/>
    </source>
</evidence>
<evidence type="ECO:0000313" key="6">
    <source>
        <dbReference type="EMBL" id="KTC70205.1"/>
    </source>
</evidence>
<feature type="repeat" description="TPR" evidence="3">
    <location>
        <begin position="221"/>
        <end position="254"/>
    </location>
</feature>
<feature type="domain" description="YaiO beta-barrel" evidence="5">
    <location>
        <begin position="446"/>
        <end position="619"/>
    </location>
</feature>
<evidence type="ECO:0000256" key="1">
    <source>
        <dbReference type="ARBA" id="ARBA00022737"/>
    </source>
</evidence>
<dbReference type="Pfam" id="PF14559">
    <property type="entry name" value="TPR_19"/>
    <property type="match status" value="3"/>
</dbReference>
<dbReference type="OrthoDB" id="5630779at2"/>
<accession>A0A378I5B1</accession>